<organism evidence="1 2">
    <name type="scientific">Heliobacterium chlorum</name>
    <dbReference type="NCBI Taxonomy" id="2698"/>
    <lineage>
        <taxon>Bacteria</taxon>
        <taxon>Bacillati</taxon>
        <taxon>Bacillota</taxon>
        <taxon>Clostridia</taxon>
        <taxon>Eubacteriales</taxon>
        <taxon>Heliobacteriaceae</taxon>
        <taxon>Heliobacterium</taxon>
    </lineage>
</organism>
<evidence type="ECO:0000313" key="1">
    <source>
        <dbReference type="EMBL" id="MBC9785999.1"/>
    </source>
</evidence>
<accession>A0ABR7T5D9</accession>
<dbReference type="Proteomes" id="UP000617402">
    <property type="component" value="Unassembled WGS sequence"/>
</dbReference>
<evidence type="ECO:0000313" key="2">
    <source>
        <dbReference type="Proteomes" id="UP000617402"/>
    </source>
</evidence>
<keyword evidence="2" id="KW-1185">Reference proteome</keyword>
<sequence>MDGTFTFPVATSEHIGFAKDNLAAKPLVYMEMEDRVLLASEETSLRTVVPDLNVPVEEPPPFSIGAWSVTGEKAVYKVPNRAVI</sequence>
<dbReference type="InterPro" id="IPR029055">
    <property type="entry name" value="Ntn_hydrolases_N"/>
</dbReference>
<name>A0ABR7T5D9_HELCL</name>
<dbReference type="Gene3D" id="3.60.20.10">
    <property type="entry name" value="Glutamine Phosphoribosylpyrophosphate, subunit 1, domain 1"/>
    <property type="match status" value="1"/>
</dbReference>
<proteinExistence type="predicted"/>
<protein>
    <submittedName>
        <fullName evidence="1">Uncharacterized protein</fullName>
    </submittedName>
</protein>
<dbReference type="SUPFAM" id="SSF56235">
    <property type="entry name" value="N-terminal nucleophile aminohydrolases (Ntn hydrolases)"/>
    <property type="match status" value="1"/>
</dbReference>
<dbReference type="RefSeq" id="WP_188041428.1">
    <property type="nucleotide sequence ID" value="NZ_JACVHF010000022.1"/>
</dbReference>
<dbReference type="EMBL" id="JACVHF010000022">
    <property type="protein sequence ID" value="MBC9785999.1"/>
    <property type="molecule type" value="Genomic_DNA"/>
</dbReference>
<reference evidence="1 2" key="1">
    <citation type="submission" date="2020-07" db="EMBL/GenBank/DDBJ databases">
        <title>Draft whole-genome sequence of Heliobacterium chlorum DSM 3682, type strain.</title>
        <authorList>
            <person name="Kyndt J.A."/>
            <person name="Meyer T.E."/>
            <person name="Imhoff J.F."/>
        </authorList>
    </citation>
    <scope>NUCLEOTIDE SEQUENCE [LARGE SCALE GENOMIC DNA]</scope>
    <source>
        <strain evidence="1 2">DSM 3682</strain>
    </source>
</reference>
<gene>
    <name evidence="1" type="ORF">H1S01_16055</name>
</gene>
<comment type="caution">
    <text evidence="1">The sequence shown here is derived from an EMBL/GenBank/DDBJ whole genome shotgun (WGS) entry which is preliminary data.</text>
</comment>